<feature type="chain" id="PRO_5018287574" evidence="1">
    <location>
        <begin position="21"/>
        <end position="90"/>
    </location>
</feature>
<name>A0A3M7S9J9_BRAPC</name>
<evidence type="ECO:0000256" key="1">
    <source>
        <dbReference type="SAM" id="SignalP"/>
    </source>
</evidence>
<dbReference type="EMBL" id="REGN01001828">
    <property type="protein sequence ID" value="RNA32230.1"/>
    <property type="molecule type" value="Genomic_DNA"/>
</dbReference>
<dbReference type="AlphaFoldDB" id="A0A3M7S9J9"/>
<dbReference type="Proteomes" id="UP000276133">
    <property type="component" value="Unassembled WGS sequence"/>
</dbReference>
<organism evidence="2 3">
    <name type="scientific">Brachionus plicatilis</name>
    <name type="common">Marine rotifer</name>
    <name type="synonym">Brachionus muelleri</name>
    <dbReference type="NCBI Taxonomy" id="10195"/>
    <lineage>
        <taxon>Eukaryota</taxon>
        <taxon>Metazoa</taxon>
        <taxon>Spiralia</taxon>
        <taxon>Gnathifera</taxon>
        <taxon>Rotifera</taxon>
        <taxon>Eurotatoria</taxon>
        <taxon>Monogononta</taxon>
        <taxon>Pseudotrocha</taxon>
        <taxon>Ploima</taxon>
        <taxon>Brachionidae</taxon>
        <taxon>Brachionus</taxon>
    </lineage>
</organism>
<proteinExistence type="predicted"/>
<sequence>MVRLMFTMFSILGSSGPSGSFELPCTGDLQLLPSGSRQLKVIKIVYTAGPRDGCIQWIGQHLVLLSNYEVVYAELLEFGVECVNVRQVED</sequence>
<gene>
    <name evidence="2" type="ORF">BpHYR1_023146</name>
</gene>
<comment type="caution">
    <text evidence="2">The sequence shown here is derived from an EMBL/GenBank/DDBJ whole genome shotgun (WGS) entry which is preliminary data.</text>
</comment>
<evidence type="ECO:0000313" key="2">
    <source>
        <dbReference type="EMBL" id="RNA32230.1"/>
    </source>
</evidence>
<accession>A0A3M7S9J9</accession>
<evidence type="ECO:0000313" key="3">
    <source>
        <dbReference type="Proteomes" id="UP000276133"/>
    </source>
</evidence>
<feature type="signal peptide" evidence="1">
    <location>
        <begin position="1"/>
        <end position="20"/>
    </location>
</feature>
<keyword evidence="1" id="KW-0732">Signal</keyword>
<protein>
    <submittedName>
        <fullName evidence="2">Uncharacterized protein</fullName>
    </submittedName>
</protein>
<keyword evidence="3" id="KW-1185">Reference proteome</keyword>
<reference evidence="2 3" key="1">
    <citation type="journal article" date="2018" name="Sci. Rep.">
        <title>Genomic signatures of local adaptation to the degree of environmental predictability in rotifers.</title>
        <authorList>
            <person name="Franch-Gras L."/>
            <person name="Hahn C."/>
            <person name="Garcia-Roger E.M."/>
            <person name="Carmona M.J."/>
            <person name="Serra M."/>
            <person name="Gomez A."/>
        </authorList>
    </citation>
    <scope>NUCLEOTIDE SEQUENCE [LARGE SCALE GENOMIC DNA]</scope>
    <source>
        <strain evidence="2">HYR1</strain>
    </source>
</reference>